<keyword evidence="3" id="KW-1185">Reference proteome</keyword>
<protein>
    <submittedName>
        <fullName evidence="2">Uncharacterized protein</fullName>
    </submittedName>
</protein>
<evidence type="ECO:0000313" key="3">
    <source>
        <dbReference type="Proteomes" id="UP000678374"/>
    </source>
</evidence>
<organism evidence="2 3">
    <name type="scientific">Ideonella aquatica</name>
    <dbReference type="NCBI Taxonomy" id="2824119"/>
    <lineage>
        <taxon>Bacteria</taxon>
        <taxon>Pseudomonadati</taxon>
        <taxon>Pseudomonadota</taxon>
        <taxon>Betaproteobacteria</taxon>
        <taxon>Burkholderiales</taxon>
        <taxon>Sphaerotilaceae</taxon>
        <taxon>Ideonella</taxon>
    </lineage>
</organism>
<feature type="region of interest" description="Disordered" evidence="1">
    <location>
        <begin position="1"/>
        <end position="26"/>
    </location>
</feature>
<name>A0A941BL85_9BURK</name>
<gene>
    <name evidence="2" type="ORF">KAK06_10755</name>
</gene>
<evidence type="ECO:0000256" key="1">
    <source>
        <dbReference type="SAM" id="MobiDB-lite"/>
    </source>
</evidence>
<sequence length="114" mass="12397">MAVPISSIIRGPAPTDPGPDGPSGQRRALEISDLRLSFGAVRWIQSFDINDRPIELALRFPRLANLLSSVWSDSAAAGAALDELLCDRRGGRRGFPDAVRQELQDLRTMLSRAG</sequence>
<accession>A0A941BL85</accession>
<evidence type="ECO:0000313" key="2">
    <source>
        <dbReference type="EMBL" id="MBQ0959429.1"/>
    </source>
</evidence>
<proteinExistence type="predicted"/>
<dbReference type="RefSeq" id="WP_210802077.1">
    <property type="nucleotide sequence ID" value="NZ_JAGQDE010000008.1"/>
</dbReference>
<reference evidence="2" key="1">
    <citation type="submission" date="2021-04" db="EMBL/GenBank/DDBJ databases">
        <title>The genome sequence of Ideonella sp. 4Y11.</title>
        <authorList>
            <person name="Liu Y."/>
        </authorList>
    </citation>
    <scope>NUCLEOTIDE SEQUENCE</scope>
    <source>
        <strain evidence="2">4Y11</strain>
    </source>
</reference>
<comment type="caution">
    <text evidence="2">The sequence shown here is derived from an EMBL/GenBank/DDBJ whole genome shotgun (WGS) entry which is preliminary data.</text>
</comment>
<dbReference type="EMBL" id="JAGQDE010000008">
    <property type="protein sequence ID" value="MBQ0959429.1"/>
    <property type="molecule type" value="Genomic_DNA"/>
</dbReference>
<dbReference type="Proteomes" id="UP000678374">
    <property type="component" value="Unassembled WGS sequence"/>
</dbReference>
<dbReference type="AlphaFoldDB" id="A0A941BL85"/>